<dbReference type="AlphaFoldDB" id="A0A3L6EX07"/>
<feature type="region of interest" description="Disordered" evidence="1">
    <location>
        <begin position="140"/>
        <end position="194"/>
    </location>
</feature>
<dbReference type="Proteomes" id="UP000251960">
    <property type="component" value="Chromosome 4"/>
</dbReference>
<evidence type="ECO:0000256" key="1">
    <source>
        <dbReference type="SAM" id="MobiDB-lite"/>
    </source>
</evidence>
<evidence type="ECO:0000313" key="2">
    <source>
        <dbReference type="EMBL" id="PWZ25516.1"/>
    </source>
</evidence>
<sequence length="194" mass="20503">MDREPTALRGRGTGRAWLEERGELLVAMGEKKGRRRGSFNSGALGCWAAHRGQQRKAGAVEKGCSKLLAGARARPWERRGKEEGEPAGGDGRARLHADMELAIWSSGRGRPWLLGELGMEKLLAAVMREEEGAPCSCTLGRRGGRHGRRGSSLLQPLAGGAGRAPGHGWPRGGAPAVNHAHAEKAAAKGRAGGR</sequence>
<organism evidence="2">
    <name type="scientific">Zea mays</name>
    <name type="common">Maize</name>
    <dbReference type="NCBI Taxonomy" id="4577"/>
    <lineage>
        <taxon>Eukaryota</taxon>
        <taxon>Viridiplantae</taxon>
        <taxon>Streptophyta</taxon>
        <taxon>Embryophyta</taxon>
        <taxon>Tracheophyta</taxon>
        <taxon>Spermatophyta</taxon>
        <taxon>Magnoliopsida</taxon>
        <taxon>Liliopsida</taxon>
        <taxon>Poales</taxon>
        <taxon>Poaceae</taxon>
        <taxon>PACMAD clade</taxon>
        <taxon>Panicoideae</taxon>
        <taxon>Andropogonodae</taxon>
        <taxon>Andropogoneae</taxon>
        <taxon>Tripsacinae</taxon>
        <taxon>Zea</taxon>
    </lineage>
</organism>
<protein>
    <submittedName>
        <fullName evidence="2">Uncharacterized protein</fullName>
    </submittedName>
</protein>
<feature type="compositionally biased region" description="Gly residues" evidence="1">
    <location>
        <begin position="159"/>
        <end position="171"/>
    </location>
</feature>
<comment type="caution">
    <text evidence="2">The sequence shown here is derived from an EMBL/GenBank/DDBJ whole genome shotgun (WGS) entry which is preliminary data.</text>
</comment>
<accession>A0A3L6EX07</accession>
<dbReference type="EMBL" id="NCVQ01000005">
    <property type="protein sequence ID" value="PWZ25516.1"/>
    <property type="molecule type" value="Genomic_DNA"/>
</dbReference>
<dbReference type="ExpressionAtlas" id="A0A3L6EX07">
    <property type="expression patterns" value="baseline"/>
</dbReference>
<proteinExistence type="predicted"/>
<reference evidence="2" key="1">
    <citation type="journal article" date="2018" name="Nat. Genet.">
        <title>Extensive intraspecific gene order and gene structural variations between Mo17 and other maize genomes.</title>
        <authorList>
            <person name="Sun S."/>
            <person name="Zhou Y."/>
            <person name="Chen J."/>
            <person name="Shi J."/>
            <person name="Zhao H."/>
            <person name="Zhao H."/>
            <person name="Song W."/>
            <person name="Zhang M."/>
            <person name="Cui Y."/>
            <person name="Dong X."/>
            <person name="Liu H."/>
            <person name="Ma X."/>
            <person name="Jiao Y."/>
            <person name="Wang B."/>
            <person name="Wei X."/>
            <person name="Stein J.C."/>
            <person name="Glaubitz J.C."/>
            <person name="Lu F."/>
            <person name="Yu G."/>
            <person name="Liang C."/>
            <person name="Fengler K."/>
            <person name="Li B."/>
            <person name="Rafalski A."/>
            <person name="Schnable P.S."/>
            <person name="Ware D.H."/>
            <person name="Buckler E.S."/>
            <person name="Lai J."/>
        </authorList>
    </citation>
    <scope>NUCLEOTIDE SEQUENCE [LARGE SCALE GENOMIC DNA]</scope>
    <source>
        <tissue evidence="2">Seedling</tissue>
    </source>
</reference>
<gene>
    <name evidence="2" type="ORF">Zm00014a_011026</name>
</gene>
<name>A0A3L6EX07_MAIZE</name>